<proteinExistence type="predicted"/>
<dbReference type="EMBL" id="UOEL01000072">
    <property type="protein sequence ID" value="VAW11842.1"/>
    <property type="molecule type" value="Genomic_DNA"/>
</dbReference>
<sequence length="37" mass="4048">MALKSPPLTPPEEGDCIRIVTGIQFVTREITPMTAFS</sequence>
<protein>
    <submittedName>
        <fullName evidence="1">Uncharacterized protein</fullName>
    </submittedName>
</protein>
<gene>
    <name evidence="1" type="ORF">MNBD_BACTEROID03-1901</name>
</gene>
<organism evidence="1">
    <name type="scientific">hydrothermal vent metagenome</name>
    <dbReference type="NCBI Taxonomy" id="652676"/>
    <lineage>
        <taxon>unclassified sequences</taxon>
        <taxon>metagenomes</taxon>
        <taxon>ecological metagenomes</taxon>
    </lineage>
</organism>
<name>A0A3B0TBG8_9ZZZZ</name>
<reference evidence="1" key="1">
    <citation type="submission" date="2018-06" db="EMBL/GenBank/DDBJ databases">
        <authorList>
            <person name="Zhirakovskaya E."/>
        </authorList>
    </citation>
    <scope>NUCLEOTIDE SEQUENCE</scope>
</reference>
<evidence type="ECO:0000313" key="1">
    <source>
        <dbReference type="EMBL" id="VAW11842.1"/>
    </source>
</evidence>
<accession>A0A3B0TBG8</accession>
<dbReference type="AlphaFoldDB" id="A0A3B0TBG8"/>